<dbReference type="EMBL" id="JAHYIQ010000051">
    <property type="protein sequence ID" value="KAK1117482.1"/>
    <property type="molecule type" value="Genomic_DNA"/>
</dbReference>
<evidence type="ECO:0000313" key="1">
    <source>
        <dbReference type="EMBL" id="KAK1117482.1"/>
    </source>
</evidence>
<dbReference type="Proteomes" id="UP001177670">
    <property type="component" value="Unassembled WGS sequence"/>
</dbReference>
<evidence type="ECO:0000313" key="2">
    <source>
        <dbReference type="Proteomes" id="UP001177670"/>
    </source>
</evidence>
<sequence>MRARSRSKLSVCTSKGGVGVDFLEGVTGVRIFQASGSSTTPEVFGGFVVPLFRYETCFFLVRCASAPLFPEMESGRRGTCEYQSALLLEVFKALWISRRSKVYHDEGKMDSLVLATGPPEKHRLLA</sequence>
<reference evidence="1" key="1">
    <citation type="submission" date="2021-10" db="EMBL/GenBank/DDBJ databases">
        <title>Melipona bicolor Genome sequencing and assembly.</title>
        <authorList>
            <person name="Araujo N.S."/>
            <person name="Arias M.C."/>
        </authorList>
    </citation>
    <scope>NUCLEOTIDE SEQUENCE</scope>
    <source>
        <strain evidence="1">USP_2M_L1-L4_2017</strain>
        <tissue evidence="1">Whole body</tissue>
    </source>
</reference>
<organism evidence="1 2">
    <name type="scientific">Melipona bicolor</name>
    <dbReference type="NCBI Taxonomy" id="60889"/>
    <lineage>
        <taxon>Eukaryota</taxon>
        <taxon>Metazoa</taxon>
        <taxon>Ecdysozoa</taxon>
        <taxon>Arthropoda</taxon>
        <taxon>Hexapoda</taxon>
        <taxon>Insecta</taxon>
        <taxon>Pterygota</taxon>
        <taxon>Neoptera</taxon>
        <taxon>Endopterygota</taxon>
        <taxon>Hymenoptera</taxon>
        <taxon>Apocrita</taxon>
        <taxon>Aculeata</taxon>
        <taxon>Apoidea</taxon>
        <taxon>Anthophila</taxon>
        <taxon>Apidae</taxon>
        <taxon>Melipona</taxon>
    </lineage>
</organism>
<gene>
    <name evidence="1" type="ORF">K0M31_016686</name>
</gene>
<keyword evidence="2" id="KW-1185">Reference proteome</keyword>
<dbReference type="AlphaFoldDB" id="A0AA40FED9"/>
<accession>A0AA40FED9</accession>
<comment type="caution">
    <text evidence="1">The sequence shown here is derived from an EMBL/GenBank/DDBJ whole genome shotgun (WGS) entry which is preliminary data.</text>
</comment>
<name>A0AA40FED9_9HYME</name>
<protein>
    <submittedName>
        <fullName evidence="1">Uncharacterized protein</fullName>
    </submittedName>
</protein>
<proteinExistence type="predicted"/>